<comment type="caution">
    <text evidence="1">The sequence shown here is derived from an EMBL/GenBank/DDBJ whole genome shotgun (WGS) entry which is preliminary data.</text>
</comment>
<evidence type="ECO:0000313" key="2">
    <source>
        <dbReference type="Proteomes" id="UP000613580"/>
    </source>
</evidence>
<gene>
    <name evidence="1" type="ORF">HMN09_00713000</name>
</gene>
<proteinExistence type="predicted"/>
<protein>
    <submittedName>
        <fullName evidence="1">Uncharacterized protein</fullName>
    </submittedName>
</protein>
<dbReference type="OrthoDB" id="2960209at2759"/>
<organism evidence="1 2">
    <name type="scientific">Mycena chlorophos</name>
    <name type="common">Agaric fungus</name>
    <name type="synonym">Agaricus chlorophos</name>
    <dbReference type="NCBI Taxonomy" id="658473"/>
    <lineage>
        <taxon>Eukaryota</taxon>
        <taxon>Fungi</taxon>
        <taxon>Dikarya</taxon>
        <taxon>Basidiomycota</taxon>
        <taxon>Agaricomycotina</taxon>
        <taxon>Agaricomycetes</taxon>
        <taxon>Agaricomycetidae</taxon>
        <taxon>Agaricales</taxon>
        <taxon>Marasmiineae</taxon>
        <taxon>Mycenaceae</taxon>
        <taxon>Mycena</taxon>
    </lineage>
</organism>
<dbReference type="EMBL" id="JACAZE010000008">
    <property type="protein sequence ID" value="KAF7308637.1"/>
    <property type="molecule type" value="Genomic_DNA"/>
</dbReference>
<sequence length="159" mass="18484">MHPRFFSYGYRHHWHTGPSRLVWFVLGAASATWWIHRKQHHAASNEQHFGRCIRQPIPPLQNDPPAPAPAPPAPNPMPWGYPEAHRARQFDEEIAKVKEIGKQAEDVMAKLSEDALDSALSTMEALKRKLAEHREQRLRAQRELEKQVQEQQNNPHRFV</sequence>
<evidence type="ECO:0000313" key="1">
    <source>
        <dbReference type="EMBL" id="KAF7308637.1"/>
    </source>
</evidence>
<name>A0A146HF49_MYCCL</name>
<dbReference type="AlphaFoldDB" id="A0A146HF49"/>
<accession>A0A146HF49</accession>
<reference evidence="1" key="1">
    <citation type="submission" date="2020-05" db="EMBL/GenBank/DDBJ databases">
        <title>Mycena genomes resolve the evolution of fungal bioluminescence.</title>
        <authorList>
            <person name="Tsai I.J."/>
        </authorList>
    </citation>
    <scope>NUCLEOTIDE SEQUENCE</scope>
    <source>
        <strain evidence="1">110903Hualien_Pintung</strain>
    </source>
</reference>
<keyword evidence="2" id="KW-1185">Reference proteome</keyword>
<dbReference type="Proteomes" id="UP000613580">
    <property type="component" value="Unassembled WGS sequence"/>
</dbReference>